<proteinExistence type="predicted"/>
<feature type="non-terminal residue" evidence="1">
    <location>
        <position position="1"/>
    </location>
</feature>
<dbReference type="EMBL" id="JAUSSW010000019">
    <property type="protein sequence ID" value="MDQ0104627.1"/>
    <property type="molecule type" value="Genomic_DNA"/>
</dbReference>
<protein>
    <submittedName>
        <fullName evidence="1">Uncharacterized protein</fullName>
    </submittedName>
</protein>
<sequence length="31" mass="3284">AFPTTADNTFQGATSTIAFAFTGTQRTETTK</sequence>
<evidence type="ECO:0000313" key="1">
    <source>
        <dbReference type="EMBL" id="MDQ0104627.1"/>
    </source>
</evidence>
<evidence type="ECO:0000313" key="2">
    <source>
        <dbReference type="Proteomes" id="UP001244563"/>
    </source>
</evidence>
<accession>A0ABT9TVR2</accession>
<organism evidence="1 2">
    <name type="scientific">Paenarthrobacter nicotinovorans</name>
    <name type="common">Arthrobacter nicotinovorans</name>
    <dbReference type="NCBI Taxonomy" id="29320"/>
    <lineage>
        <taxon>Bacteria</taxon>
        <taxon>Bacillati</taxon>
        <taxon>Actinomycetota</taxon>
        <taxon>Actinomycetes</taxon>
        <taxon>Micrococcales</taxon>
        <taxon>Micrococcaceae</taxon>
        <taxon>Paenarthrobacter</taxon>
    </lineage>
</organism>
<dbReference type="Proteomes" id="UP001244563">
    <property type="component" value="Unassembled WGS sequence"/>
</dbReference>
<name>A0ABT9TVR2_PAENI</name>
<reference evidence="1 2" key="1">
    <citation type="submission" date="2023-07" db="EMBL/GenBank/DDBJ databases">
        <title>Sorghum-associated microbial communities from plants grown in Nebraska, USA.</title>
        <authorList>
            <person name="Schachtman D."/>
        </authorList>
    </citation>
    <scope>NUCLEOTIDE SEQUENCE [LARGE SCALE GENOMIC DNA]</scope>
    <source>
        <strain evidence="1 2">CC523</strain>
    </source>
</reference>
<gene>
    <name evidence="1" type="ORF">J2T10_004302</name>
</gene>
<keyword evidence="2" id="KW-1185">Reference proteome</keyword>
<comment type="caution">
    <text evidence="1">The sequence shown here is derived from an EMBL/GenBank/DDBJ whole genome shotgun (WGS) entry which is preliminary data.</text>
</comment>